<protein>
    <submittedName>
        <fullName evidence="2">Uncharacterized protein</fullName>
    </submittedName>
</protein>
<feature type="compositionally biased region" description="Acidic residues" evidence="1">
    <location>
        <begin position="139"/>
        <end position="148"/>
    </location>
</feature>
<comment type="caution">
    <text evidence="2">The sequence shown here is derived from an EMBL/GenBank/DDBJ whole genome shotgun (WGS) entry which is preliminary data.</text>
</comment>
<sequence length="148" mass="16451">MDEYINNIAIVTQQAAESRSTAPVDPDEVWRQTVSEPDAKNRIYDLGGFLVSTLRTSESEERQKALHDELSRRPKLRDPDVEALKQQMREKLRLMQEAQRQMGVTGEHMRAGASFIGGGGSSSAVATQDLPSPPPAPQEDNDEDYVDP</sequence>
<organism evidence="2 3">
    <name type="scientific">Stylosanthes scabra</name>
    <dbReference type="NCBI Taxonomy" id="79078"/>
    <lineage>
        <taxon>Eukaryota</taxon>
        <taxon>Viridiplantae</taxon>
        <taxon>Streptophyta</taxon>
        <taxon>Embryophyta</taxon>
        <taxon>Tracheophyta</taxon>
        <taxon>Spermatophyta</taxon>
        <taxon>Magnoliopsida</taxon>
        <taxon>eudicotyledons</taxon>
        <taxon>Gunneridae</taxon>
        <taxon>Pentapetalae</taxon>
        <taxon>rosids</taxon>
        <taxon>fabids</taxon>
        <taxon>Fabales</taxon>
        <taxon>Fabaceae</taxon>
        <taxon>Papilionoideae</taxon>
        <taxon>50 kb inversion clade</taxon>
        <taxon>dalbergioids sensu lato</taxon>
        <taxon>Dalbergieae</taxon>
        <taxon>Pterocarpus clade</taxon>
        <taxon>Stylosanthes</taxon>
    </lineage>
</organism>
<feature type="region of interest" description="Disordered" evidence="1">
    <location>
        <begin position="111"/>
        <end position="148"/>
    </location>
</feature>
<feature type="region of interest" description="Disordered" evidence="1">
    <location>
        <begin position="56"/>
        <end position="82"/>
    </location>
</feature>
<evidence type="ECO:0000256" key="1">
    <source>
        <dbReference type="SAM" id="MobiDB-lite"/>
    </source>
</evidence>
<name>A0ABU6X1V5_9FABA</name>
<feature type="compositionally biased region" description="Basic and acidic residues" evidence="1">
    <location>
        <begin position="57"/>
        <end position="82"/>
    </location>
</feature>
<evidence type="ECO:0000313" key="3">
    <source>
        <dbReference type="Proteomes" id="UP001341840"/>
    </source>
</evidence>
<keyword evidence="3" id="KW-1185">Reference proteome</keyword>
<proteinExistence type="predicted"/>
<dbReference type="EMBL" id="JASCZI010211463">
    <property type="protein sequence ID" value="MED6192109.1"/>
    <property type="molecule type" value="Genomic_DNA"/>
</dbReference>
<gene>
    <name evidence="2" type="ORF">PIB30_006935</name>
</gene>
<evidence type="ECO:0000313" key="2">
    <source>
        <dbReference type="EMBL" id="MED6192109.1"/>
    </source>
</evidence>
<reference evidence="2 3" key="1">
    <citation type="journal article" date="2023" name="Plants (Basel)">
        <title>Bridging the Gap: Combining Genomics and Transcriptomics Approaches to Understand Stylosanthes scabra, an Orphan Legume from the Brazilian Caatinga.</title>
        <authorList>
            <person name="Ferreira-Neto J.R.C."/>
            <person name="da Silva M.D."/>
            <person name="Binneck E."/>
            <person name="de Melo N.F."/>
            <person name="da Silva R.H."/>
            <person name="de Melo A.L.T.M."/>
            <person name="Pandolfi V."/>
            <person name="Bustamante F.O."/>
            <person name="Brasileiro-Vidal A.C."/>
            <person name="Benko-Iseppon A.M."/>
        </authorList>
    </citation>
    <scope>NUCLEOTIDE SEQUENCE [LARGE SCALE GENOMIC DNA]</scope>
    <source>
        <tissue evidence="2">Leaves</tissue>
    </source>
</reference>
<accession>A0ABU6X1V5</accession>
<dbReference type="Proteomes" id="UP001341840">
    <property type="component" value="Unassembled WGS sequence"/>
</dbReference>